<evidence type="ECO:0000313" key="1">
    <source>
        <dbReference type="EMBL" id="VFJ14872.1"/>
    </source>
</evidence>
<proteinExistence type="predicted"/>
<gene>
    <name evidence="1" type="ORF">NFRAN_2550</name>
</gene>
<dbReference type="AlphaFoldDB" id="A0A484IAU1"/>
<evidence type="ECO:0000313" key="2">
    <source>
        <dbReference type="Proteomes" id="UP000294299"/>
    </source>
</evidence>
<dbReference type="GeneID" id="39421722"/>
<dbReference type="Proteomes" id="UP000294299">
    <property type="component" value="Chromosome NFRAN"/>
</dbReference>
<accession>A0A484IAU1</accession>
<dbReference type="SUPFAM" id="SSF47598">
    <property type="entry name" value="Ribbon-helix-helix"/>
    <property type="match status" value="1"/>
</dbReference>
<name>A0A484IAU1_9ARCH</name>
<protein>
    <submittedName>
        <fullName evidence="1">Uncharacterized protein</fullName>
    </submittedName>
</protein>
<dbReference type="RefSeq" id="WP_134484955.1">
    <property type="nucleotide sequence ID" value="NZ_LR216287.1"/>
</dbReference>
<dbReference type="GO" id="GO:0006355">
    <property type="term" value="P:regulation of DNA-templated transcription"/>
    <property type="evidence" value="ECO:0007669"/>
    <property type="project" value="InterPro"/>
</dbReference>
<dbReference type="KEGG" id="nfn:NFRAN_2550"/>
<organism evidence="1 2">
    <name type="scientific">Candidatus Nitrosocosmicus franklandianus</name>
    <dbReference type="NCBI Taxonomy" id="1798806"/>
    <lineage>
        <taxon>Archaea</taxon>
        <taxon>Nitrososphaerota</taxon>
        <taxon>Nitrososphaeria</taxon>
        <taxon>Nitrososphaerales</taxon>
        <taxon>Nitrososphaeraceae</taxon>
        <taxon>Candidatus Nitrosocosmicus</taxon>
    </lineage>
</organism>
<dbReference type="OrthoDB" id="1467at2157"/>
<keyword evidence="2" id="KW-1185">Reference proteome</keyword>
<sequence length="243" mass="28244">MTHTLVIRGFSDKVHEKLGNLATQKGVSINSIVRDAVDKWLEQHQSETIRKHHLIIYSDDESLIKLLKSMDKFAKDSNLYRCFCGPSDIQAAKLLDRLGWRNCTLDPYFYLNNHHNHPHHQHIKQRNGISQTQNEKDIYDYCSKVMENIANKADNEPVCCMDFLINDIGKNSLTEALAIEKAYDNDRIGGFMYCTYKTDVLLESGTQDLIDLFETHDQVFILKKDEVYKLHVTRENVHKLFLN</sequence>
<reference evidence="1 2" key="1">
    <citation type="submission" date="2019-02" db="EMBL/GenBank/DDBJ databases">
        <authorList>
            <person name="Lehtovirta-Morley E L."/>
        </authorList>
    </citation>
    <scope>NUCLEOTIDE SEQUENCE [LARGE SCALE GENOMIC DNA]</scope>
    <source>
        <strain evidence="1">NFRAN1</strain>
    </source>
</reference>
<dbReference type="EMBL" id="LR216287">
    <property type="protein sequence ID" value="VFJ14872.1"/>
    <property type="molecule type" value="Genomic_DNA"/>
</dbReference>
<dbReference type="InterPro" id="IPR010985">
    <property type="entry name" value="Ribbon_hlx_hlx"/>
</dbReference>